<dbReference type="Proteomes" id="UP001056455">
    <property type="component" value="Chromosome"/>
</dbReference>
<evidence type="ECO:0000256" key="1">
    <source>
        <dbReference type="SAM" id="MobiDB-lite"/>
    </source>
</evidence>
<dbReference type="RefSeq" id="WP_252594885.1">
    <property type="nucleotide sequence ID" value="NZ_CP099489.1"/>
</dbReference>
<reference evidence="3" key="1">
    <citation type="submission" date="2022-06" db="EMBL/GenBank/DDBJ databases">
        <title>Ornithinimicrobium HY1793.</title>
        <authorList>
            <person name="Huang Y."/>
        </authorList>
    </citation>
    <scope>NUCLEOTIDE SEQUENCE</scope>
    <source>
        <strain evidence="3">HY1793</strain>
    </source>
</reference>
<dbReference type="Gene3D" id="3.60.15.10">
    <property type="entry name" value="Ribonuclease Z/Hydroxyacylglutathione hydrolase-like"/>
    <property type="match status" value="1"/>
</dbReference>
<feature type="region of interest" description="Disordered" evidence="1">
    <location>
        <begin position="1"/>
        <end position="21"/>
    </location>
</feature>
<evidence type="ECO:0000259" key="2">
    <source>
        <dbReference type="SMART" id="SM00849"/>
    </source>
</evidence>
<dbReference type="InterPro" id="IPR050662">
    <property type="entry name" value="Sec-metab_biosynth-thioest"/>
</dbReference>
<keyword evidence="4" id="KW-1185">Reference proteome</keyword>
<dbReference type="InterPro" id="IPR001279">
    <property type="entry name" value="Metallo-B-lactamas"/>
</dbReference>
<evidence type="ECO:0000313" key="3">
    <source>
        <dbReference type="EMBL" id="USQ81418.1"/>
    </source>
</evidence>
<dbReference type="PANTHER" id="PTHR23131">
    <property type="entry name" value="ENDORIBONUCLEASE LACTB2"/>
    <property type="match status" value="1"/>
</dbReference>
<protein>
    <submittedName>
        <fullName evidence="3">MBL fold metallo-hydrolase</fullName>
    </submittedName>
</protein>
<organism evidence="3 4">
    <name type="scientific">Ornithinimicrobium faecis</name>
    <dbReference type="NCBI Taxonomy" id="2934158"/>
    <lineage>
        <taxon>Bacteria</taxon>
        <taxon>Bacillati</taxon>
        <taxon>Actinomycetota</taxon>
        <taxon>Actinomycetes</taxon>
        <taxon>Micrococcales</taxon>
        <taxon>Ornithinimicrobiaceae</taxon>
        <taxon>Ornithinimicrobium</taxon>
    </lineage>
</organism>
<dbReference type="PANTHER" id="PTHR23131:SF4">
    <property type="entry name" value="METALLO-BETA-LACTAMASE SUPERFAMILY POTEIN"/>
    <property type="match status" value="1"/>
</dbReference>
<dbReference type="InterPro" id="IPR036866">
    <property type="entry name" value="RibonucZ/Hydroxyglut_hydro"/>
</dbReference>
<accession>A0ABY4YXA7</accession>
<proteinExistence type="predicted"/>
<sequence length="365" mass="39756">MTSPDQNVSTARAVSPDSGTHWTEEGAWQVAPGIYRIPLPLPQDGLRSVNVYAIETDAGLTLIDGGWAIEASRQVLDRCLAQAGYSVRDIASFLVTHVHRDHYTQAVVLGREVGSHLSLGIGEKTSLAQLRNATPGESHHTPVLVRAGATEIAEQWATAFRSERIDPSLWSDPDTWLEGDHQITVGARDLDAVSTPGHTQGHYVFADQSAGLLFAGDHVLPTITPSIGFEGANPVQPLGDFMASLTKVRGLPDLRVLPAHGPVGMSSHERVDQLLDHHELRLTQCLAAFDTGRELTAHDVALTLHWTRHERAFETLDLFNSALATMETRVHLLLLVARGKLTSTTVDGRDVYRLADTTSDHDPQN</sequence>
<dbReference type="SMART" id="SM00849">
    <property type="entry name" value="Lactamase_B"/>
    <property type="match status" value="1"/>
</dbReference>
<name>A0ABY4YXA7_9MICO</name>
<dbReference type="Pfam" id="PF00753">
    <property type="entry name" value="Lactamase_B"/>
    <property type="match status" value="2"/>
</dbReference>
<feature type="domain" description="Metallo-beta-lactamase" evidence="2">
    <location>
        <begin position="48"/>
        <end position="260"/>
    </location>
</feature>
<dbReference type="EMBL" id="CP099489">
    <property type="protein sequence ID" value="USQ81418.1"/>
    <property type="molecule type" value="Genomic_DNA"/>
</dbReference>
<evidence type="ECO:0000313" key="4">
    <source>
        <dbReference type="Proteomes" id="UP001056455"/>
    </source>
</evidence>
<gene>
    <name evidence="3" type="ORF">NF556_07145</name>
</gene>
<dbReference type="SUPFAM" id="SSF56281">
    <property type="entry name" value="Metallo-hydrolase/oxidoreductase"/>
    <property type="match status" value="1"/>
</dbReference>